<dbReference type="HOGENOM" id="CLU_696695_0_0_1"/>
<dbReference type="Proteomes" id="UP000054097">
    <property type="component" value="Unassembled WGS sequence"/>
</dbReference>
<feature type="compositionally biased region" description="Basic residues" evidence="1">
    <location>
        <begin position="1"/>
        <end position="10"/>
    </location>
</feature>
<reference evidence="3 4" key="1">
    <citation type="submission" date="2014-04" db="EMBL/GenBank/DDBJ databases">
        <authorList>
            <consortium name="DOE Joint Genome Institute"/>
            <person name="Kuo A."/>
            <person name="Zuccaro A."/>
            <person name="Kohler A."/>
            <person name="Nagy L.G."/>
            <person name="Floudas D."/>
            <person name="Copeland A."/>
            <person name="Barry K.W."/>
            <person name="Cichocki N."/>
            <person name="Veneault-Fourrey C."/>
            <person name="LaButti K."/>
            <person name="Lindquist E.A."/>
            <person name="Lipzen A."/>
            <person name="Lundell T."/>
            <person name="Morin E."/>
            <person name="Murat C."/>
            <person name="Sun H."/>
            <person name="Tunlid A."/>
            <person name="Henrissat B."/>
            <person name="Grigoriev I.V."/>
            <person name="Hibbett D.S."/>
            <person name="Martin F."/>
            <person name="Nordberg H.P."/>
            <person name="Cantor M.N."/>
            <person name="Hua S.X."/>
        </authorList>
    </citation>
    <scope>NUCLEOTIDE SEQUENCE [LARGE SCALE GENOMIC DNA]</scope>
    <source>
        <strain evidence="3 4">MAFF 305830</strain>
    </source>
</reference>
<evidence type="ECO:0000313" key="3">
    <source>
        <dbReference type="EMBL" id="KIM21244.1"/>
    </source>
</evidence>
<feature type="compositionally biased region" description="Low complexity" evidence="1">
    <location>
        <begin position="46"/>
        <end position="97"/>
    </location>
</feature>
<keyword evidence="2" id="KW-1133">Transmembrane helix</keyword>
<feature type="region of interest" description="Disordered" evidence="1">
    <location>
        <begin position="1"/>
        <end position="133"/>
    </location>
</feature>
<protein>
    <recommendedName>
        <fullName evidence="5">Transmembrane protein</fullName>
    </recommendedName>
</protein>
<evidence type="ECO:0000313" key="4">
    <source>
        <dbReference type="Proteomes" id="UP000054097"/>
    </source>
</evidence>
<proteinExistence type="predicted"/>
<gene>
    <name evidence="3" type="ORF">M408DRAFT_304937</name>
</gene>
<evidence type="ECO:0008006" key="5">
    <source>
        <dbReference type="Google" id="ProtNLM"/>
    </source>
</evidence>
<dbReference type="OrthoDB" id="3263296at2759"/>
<dbReference type="STRING" id="933852.A0A0C3AMJ3"/>
<keyword evidence="2" id="KW-0472">Membrane</keyword>
<feature type="region of interest" description="Disordered" evidence="1">
    <location>
        <begin position="358"/>
        <end position="396"/>
    </location>
</feature>
<feature type="compositionally biased region" description="Low complexity" evidence="1">
    <location>
        <begin position="108"/>
        <end position="126"/>
    </location>
</feature>
<dbReference type="EMBL" id="KN824388">
    <property type="protein sequence ID" value="KIM21244.1"/>
    <property type="molecule type" value="Genomic_DNA"/>
</dbReference>
<organism evidence="3 4">
    <name type="scientific">Serendipita vermifera MAFF 305830</name>
    <dbReference type="NCBI Taxonomy" id="933852"/>
    <lineage>
        <taxon>Eukaryota</taxon>
        <taxon>Fungi</taxon>
        <taxon>Dikarya</taxon>
        <taxon>Basidiomycota</taxon>
        <taxon>Agaricomycotina</taxon>
        <taxon>Agaricomycetes</taxon>
        <taxon>Sebacinales</taxon>
        <taxon>Serendipitaceae</taxon>
        <taxon>Serendipita</taxon>
    </lineage>
</organism>
<reference evidence="4" key="2">
    <citation type="submission" date="2015-01" db="EMBL/GenBank/DDBJ databases">
        <title>Evolutionary Origins and Diversification of the Mycorrhizal Mutualists.</title>
        <authorList>
            <consortium name="DOE Joint Genome Institute"/>
            <consortium name="Mycorrhizal Genomics Consortium"/>
            <person name="Kohler A."/>
            <person name="Kuo A."/>
            <person name="Nagy L.G."/>
            <person name="Floudas D."/>
            <person name="Copeland A."/>
            <person name="Barry K.W."/>
            <person name="Cichocki N."/>
            <person name="Veneault-Fourrey C."/>
            <person name="LaButti K."/>
            <person name="Lindquist E.A."/>
            <person name="Lipzen A."/>
            <person name="Lundell T."/>
            <person name="Morin E."/>
            <person name="Murat C."/>
            <person name="Riley R."/>
            <person name="Ohm R."/>
            <person name="Sun H."/>
            <person name="Tunlid A."/>
            <person name="Henrissat B."/>
            <person name="Grigoriev I.V."/>
            <person name="Hibbett D.S."/>
            <person name="Martin F."/>
        </authorList>
    </citation>
    <scope>NUCLEOTIDE SEQUENCE [LARGE SCALE GENOMIC DNA]</scope>
    <source>
        <strain evidence="4">MAFF 305830</strain>
    </source>
</reference>
<keyword evidence="4" id="KW-1185">Reference proteome</keyword>
<evidence type="ECO:0000256" key="2">
    <source>
        <dbReference type="SAM" id="Phobius"/>
    </source>
</evidence>
<sequence>MTFNKIHNKRQLGLGGSTTTTASHAASTSTNGSGMTPPSGPPLVLTTTTSASASRTTTSAAASPSLTGSASGSTVSTPTSVSTVPTTPPAAANTGTSRTTPVANTAPRSTVTRVTTSASSTASAAANGDDSSGMSVGTMAGIAAAAIVGIAVVSAFIVWFMRRRNKNHDIDEEPFNRNSFMRHSTVIPDDDAPPPSRIRPPPTMSERGATPVYGAGPYSDMSHDGFGYNTQPSYVAQPTFNHPYGPGGAPATPLPFSPGYGTTYDQQQGFNNGGYADLTRGAPNHEYPPSPHGYDANAPSYVGHDNFPMPPPAAAGSPTKVHYPELTPATTMAQQGQIVSVNDTVHNGRETPVQLGFTPAPGAPQGMQGKAQPGQTPARGPRPESTYDTEDAYGGI</sequence>
<feature type="transmembrane region" description="Helical" evidence="2">
    <location>
        <begin position="139"/>
        <end position="160"/>
    </location>
</feature>
<feature type="compositionally biased region" description="Low complexity" evidence="1">
    <location>
        <begin position="17"/>
        <end position="34"/>
    </location>
</feature>
<name>A0A0C3AMJ3_SERVB</name>
<keyword evidence="2" id="KW-0812">Transmembrane</keyword>
<feature type="compositionally biased region" description="Polar residues" evidence="1">
    <location>
        <begin position="98"/>
        <end position="107"/>
    </location>
</feature>
<feature type="compositionally biased region" description="Pro residues" evidence="1">
    <location>
        <begin position="193"/>
        <end position="203"/>
    </location>
</feature>
<accession>A0A0C3AMJ3</accession>
<feature type="compositionally biased region" description="Acidic residues" evidence="1">
    <location>
        <begin position="387"/>
        <end position="396"/>
    </location>
</feature>
<feature type="region of interest" description="Disordered" evidence="1">
    <location>
        <begin position="183"/>
        <end position="208"/>
    </location>
</feature>
<evidence type="ECO:0000256" key="1">
    <source>
        <dbReference type="SAM" id="MobiDB-lite"/>
    </source>
</evidence>
<dbReference type="AlphaFoldDB" id="A0A0C3AMJ3"/>